<keyword evidence="4" id="KW-0804">Transcription</keyword>
<feature type="domain" description="HTH araC/xylS-type" evidence="5">
    <location>
        <begin position="192"/>
        <end position="287"/>
    </location>
</feature>
<evidence type="ECO:0000256" key="2">
    <source>
        <dbReference type="ARBA" id="ARBA00023125"/>
    </source>
</evidence>
<dbReference type="PROSITE" id="PS01124">
    <property type="entry name" value="HTH_ARAC_FAMILY_2"/>
    <property type="match status" value="1"/>
</dbReference>
<dbReference type="Gene3D" id="1.10.10.60">
    <property type="entry name" value="Homeodomain-like"/>
    <property type="match status" value="2"/>
</dbReference>
<sequence length="287" mass="32522">MGQLGSATFTESPAEDLMKDRVEYKRSNEIPGLVLSEARFSDFRFEQHYHLDYHVALVTEGVQRQKFHGETLLLTPGSIQLMPAGEVHDGISAGDESYTLKTFRLSPELLKGLGEEILEKDRFPASGGSVLQDSLLAGHLSQLHDALRAGPGSLEQMKVEAEWLTLLDHLFVQTRMVKPRFIKGTLTPAQWQRVREYCDVHLAEKITLEELAAICNLERFHFLKLFKQTVGMTPHAWVVRLRLERACVLLSHTDRSLTQVAQQVGFYDQSHFSRAFRQAFGVAPSKY</sequence>
<organism evidence="6 7">
    <name type="scientific">Caballeronia novacaledonica</name>
    <dbReference type="NCBI Taxonomy" id="1544861"/>
    <lineage>
        <taxon>Bacteria</taxon>
        <taxon>Pseudomonadati</taxon>
        <taxon>Pseudomonadota</taxon>
        <taxon>Betaproteobacteria</taxon>
        <taxon>Burkholderiales</taxon>
        <taxon>Burkholderiaceae</taxon>
        <taxon>Caballeronia</taxon>
    </lineage>
</organism>
<gene>
    <name evidence="6" type="ORF">CBA19CS42_20530</name>
</gene>
<dbReference type="AlphaFoldDB" id="A0AA37ICX5"/>
<keyword evidence="2" id="KW-0238">DNA-binding</keyword>
<dbReference type="InterPro" id="IPR037923">
    <property type="entry name" value="HTH-like"/>
</dbReference>
<dbReference type="InterPro" id="IPR018060">
    <property type="entry name" value="HTH_AraC"/>
</dbReference>
<comment type="caution">
    <text evidence="6">The sequence shown here is derived from an EMBL/GenBank/DDBJ whole genome shotgun (WGS) entry which is preliminary data.</text>
</comment>
<dbReference type="SUPFAM" id="SSF51215">
    <property type="entry name" value="Regulatory protein AraC"/>
    <property type="match status" value="1"/>
</dbReference>
<dbReference type="PANTHER" id="PTHR46796:SF11">
    <property type="entry name" value="TRANSCRIPTIONAL REGULATOR-RELATED"/>
    <property type="match status" value="1"/>
</dbReference>
<proteinExistence type="predicted"/>
<dbReference type="InterPro" id="IPR014710">
    <property type="entry name" value="RmlC-like_jellyroll"/>
</dbReference>
<dbReference type="PROSITE" id="PS00041">
    <property type="entry name" value="HTH_ARAC_FAMILY_1"/>
    <property type="match status" value="1"/>
</dbReference>
<dbReference type="EMBL" id="BPUS01000008">
    <property type="protein sequence ID" value="GJH26944.1"/>
    <property type="molecule type" value="Genomic_DNA"/>
</dbReference>
<protein>
    <submittedName>
        <fullName evidence="6">AraC family transcriptional regulator</fullName>
    </submittedName>
</protein>
<dbReference type="InterPro" id="IPR018062">
    <property type="entry name" value="HTH_AraC-typ_CS"/>
</dbReference>
<dbReference type="SUPFAM" id="SSF46689">
    <property type="entry name" value="Homeodomain-like"/>
    <property type="match status" value="2"/>
</dbReference>
<dbReference type="InterPro" id="IPR020449">
    <property type="entry name" value="Tscrpt_reg_AraC-type_HTH"/>
</dbReference>
<accession>A0AA37ICX5</accession>
<dbReference type="GO" id="GO:0003700">
    <property type="term" value="F:DNA-binding transcription factor activity"/>
    <property type="evidence" value="ECO:0007669"/>
    <property type="project" value="InterPro"/>
</dbReference>
<reference evidence="6" key="1">
    <citation type="submission" date="2022-09" db="EMBL/GenBank/DDBJ databases">
        <title>Isolation and characterization of 3-chlorobenzoate degrading bacteria from soils in Shizuoka.</title>
        <authorList>
            <person name="Ifat A."/>
            <person name="Ogawa N."/>
            <person name="Kimbara K."/>
            <person name="Moriuchi R."/>
            <person name="Dohra H."/>
            <person name="Shintani M."/>
        </authorList>
    </citation>
    <scope>NUCLEOTIDE SEQUENCE</scope>
    <source>
        <strain evidence="6">19CS4-2</strain>
    </source>
</reference>
<dbReference type="Pfam" id="PF12833">
    <property type="entry name" value="HTH_18"/>
    <property type="match status" value="1"/>
</dbReference>
<evidence type="ECO:0000256" key="4">
    <source>
        <dbReference type="ARBA" id="ARBA00023163"/>
    </source>
</evidence>
<dbReference type="PANTHER" id="PTHR46796">
    <property type="entry name" value="HTH-TYPE TRANSCRIPTIONAL ACTIVATOR RHAS-RELATED"/>
    <property type="match status" value="1"/>
</dbReference>
<evidence type="ECO:0000259" key="5">
    <source>
        <dbReference type="PROSITE" id="PS01124"/>
    </source>
</evidence>
<name>A0AA37ICX5_9BURK</name>
<dbReference type="SMART" id="SM00342">
    <property type="entry name" value="HTH_ARAC"/>
    <property type="match status" value="1"/>
</dbReference>
<dbReference type="InterPro" id="IPR050204">
    <property type="entry name" value="AraC_XylS_family_regulators"/>
</dbReference>
<keyword evidence="1" id="KW-0805">Transcription regulation</keyword>
<dbReference type="InterPro" id="IPR003313">
    <property type="entry name" value="AraC-bd"/>
</dbReference>
<dbReference type="GO" id="GO:0043565">
    <property type="term" value="F:sequence-specific DNA binding"/>
    <property type="evidence" value="ECO:0007669"/>
    <property type="project" value="InterPro"/>
</dbReference>
<evidence type="ECO:0000313" key="7">
    <source>
        <dbReference type="Proteomes" id="UP001055111"/>
    </source>
</evidence>
<evidence type="ECO:0000256" key="1">
    <source>
        <dbReference type="ARBA" id="ARBA00023015"/>
    </source>
</evidence>
<keyword evidence="3" id="KW-0010">Activator</keyword>
<evidence type="ECO:0000256" key="3">
    <source>
        <dbReference type="ARBA" id="ARBA00023159"/>
    </source>
</evidence>
<dbReference type="RefSeq" id="WP_404978824.1">
    <property type="nucleotide sequence ID" value="NZ_BPUS01000008.1"/>
</dbReference>
<dbReference type="Proteomes" id="UP001055111">
    <property type="component" value="Unassembled WGS sequence"/>
</dbReference>
<dbReference type="Pfam" id="PF02311">
    <property type="entry name" value="AraC_binding"/>
    <property type="match status" value="1"/>
</dbReference>
<dbReference type="PRINTS" id="PR00032">
    <property type="entry name" value="HTHARAC"/>
</dbReference>
<dbReference type="InterPro" id="IPR009057">
    <property type="entry name" value="Homeodomain-like_sf"/>
</dbReference>
<dbReference type="Gene3D" id="2.60.120.10">
    <property type="entry name" value="Jelly Rolls"/>
    <property type="match status" value="1"/>
</dbReference>
<evidence type="ECO:0000313" key="6">
    <source>
        <dbReference type="EMBL" id="GJH26944.1"/>
    </source>
</evidence>